<dbReference type="AlphaFoldDB" id="A0A842G4U5"/>
<dbReference type="EMBL" id="JAARZT010000020">
    <property type="protein sequence ID" value="MBC2293756.1"/>
    <property type="molecule type" value="Genomic_DNA"/>
</dbReference>
<name>A0A842G4U5_9LIST</name>
<dbReference type="RefSeq" id="WP_185629523.1">
    <property type="nucleotide sequence ID" value="NZ_JAARZT010000020.1"/>
</dbReference>
<proteinExistence type="predicted"/>
<evidence type="ECO:0000256" key="2">
    <source>
        <dbReference type="SAM" id="MobiDB-lite"/>
    </source>
</evidence>
<comment type="caution">
    <text evidence="3">The sequence shown here is derived from an EMBL/GenBank/DDBJ whole genome shotgun (WGS) entry which is preliminary data.</text>
</comment>
<protein>
    <recommendedName>
        <fullName evidence="5">Scaffolding protein</fullName>
    </recommendedName>
</protein>
<evidence type="ECO:0008006" key="5">
    <source>
        <dbReference type="Google" id="ProtNLM"/>
    </source>
</evidence>
<reference evidence="3 4" key="1">
    <citation type="submission" date="2020-03" db="EMBL/GenBank/DDBJ databases">
        <title>Soil Listeria distribution.</title>
        <authorList>
            <person name="Liao J."/>
            <person name="Wiedmann M."/>
        </authorList>
    </citation>
    <scope>NUCLEOTIDE SEQUENCE [LARGE SCALE GENOMIC DNA]</scope>
    <source>
        <strain evidence="3 4">FSL L7-0051</strain>
    </source>
</reference>
<evidence type="ECO:0000256" key="1">
    <source>
        <dbReference type="SAM" id="Coils"/>
    </source>
</evidence>
<gene>
    <name evidence="3" type="ORF">HCC36_11000</name>
</gene>
<sequence>MKNKHMVKFDIQHFADGAEPETDPVEPKVVTSNELPVNPPATEQPTTFNKEDFLKELGVDDENTLQEQLQALKEFQDGQKTEADKQAEALQAAQEQATQALNESAQKDWQIAALKNGVQDTALADVIALAEKTGEKDVNKAVADVLDKYPFFAGEAQKPIISTGNPARKTDPTETTADKFKNAFSQMWPSNNK</sequence>
<organism evidence="3 4">
    <name type="scientific">Listeria booriae</name>
    <dbReference type="NCBI Taxonomy" id="1552123"/>
    <lineage>
        <taxon>Bacteria</taxon>
        <taxon>Bacillati</taxon>
        <taxon>Bacillota</taxon>
        <taxon>Bacilli</taxon>
        <taxon>Bacillales</taxon>
        <taxon>Listeriaceae</taxon>
        <taxon>Listeria</taxon>
    </lineage>
</organism>
<feature type="coiled-coil region" evidence="1">
    <location>
        <begin position="80"/>
        <end position="107"/>
    </location>
</feature>
<evidence type="ECO:0000313" key="3">
    <source>
        <dbReference type="EMBL" id="MBC2293756.1"/>
    </source>
</evidence>
<feature type="region of interest" description="Disordered" evidence="2">
    <location>
        <begin position="1"/>
        <end position="48"/>
    </location>
</feature>
<dbReference type="Proteomes" id="UP000543005">
    <property type="component" value="Unassembled WGS sequence"/>
</dbReference>
<keyword evidence="1" id="KW-0175">Coiled coil</keyword>
<feature type="compositionally biased region" description="Polar residues" evidence="2">
    <location>
        <begin position="30"/>
        <end position="48"/>
    </location>
</feature>
<accession>A0A842G4U5</accession>
<evidence type="ECO:0000313" key="4">
    <source>
        <dbReference type="Proteomes" id="UP000543005"/>
    </source>
</evidence>